<organism evidence="7 8">
    <name type="scientific">Vibrio bivalvicida</name>
    <dbReference type="NCBI Taxonomy" id="1276888"/>
    <lineage>
        <taxon>Bacteria</taxon>
        <taxon>Pseudomonadati</taxon>
        <taxon>Pseudomonadota</taxon>
        <taxon>Gammaproteobacteria</taxon>
        <taxon>Vibrionales</taxon>
        <taxon>Vibrionaceae</taxon>
        <taxon>Vibrio</taxon>
        <taxon>Vibrio oreintalis group</taxon>
    </lineage>
</organism>
<dbReference type="PROSITE" id="PS51352">
    <property type="entry name" value="THIOREDOXIN_2"/>
    <property type="match status" value="1"/>
</dbReference>
<dbReference type="RefSeq" id="WP_049843313.1">
    <property type="nucleotide sequence ID" value="NZ_JBGOOF010000002.1"/>
</dbReference>
<sequence length="154" mass="16910">MINRIIVLVALIWTIPAMAFQEGDVLTDSAAQHLGLDAEQLTIVDFFAEWCVSCRHELPEVNELYGELKGTGVTVVGVDVDEEVEVGLAFQKALGLDFPVVNDPEQSLIGEFKPIGMPALYYIYQGQVLKVRFGAINNISQVITDDLAEMGVQL</sequence>
<comment type="subcellular location">
    <subcellularLocation>
        <location evidence="1">Cell envelope</location>
    </subcellularLocation>
</comment>
<protein>
    <submittedName>
        <fullName evidence="7">Cytochrome C biogenesis protein</fullName>
    </submittedName>
    <submittedName>
        <fullName evidence="6">TlpA family protein disulfide reductase</fullName>
    </submittedName>
</protein>
<evidence type="ECO:0000313" key="6">
    <source>
        <dbReference type="EMBL" id="MEZ8207759.1"/>
    </source>
</evidence>
<evidence type="ECO:0000313" key="7">
    <source>
        <dbReference type="EMBL" id="OAJ93413.1"/>
    </source>
</evidence>
<gene>
    <name evidence="6" type="ORF">ACED39_03100</name>
    <name evidence="7" type="ORF">APB76_15760</name>
</gene>
<keyword evidence="4" id="KW-0676">Redox-active center</keyword>
<dbReference type="Pfam" id="PF00578">
    <property type="entry name" value="AhpC-TSA"/>
    <property type="match status" value="1"/>
</dbReference>
<evidence type="ECO:0000256" key="1">
    <source>
        <dbReference type="ARBA" id="ARBA00004196"/>
    </source>
</evidence>
<dbReference type="GO" id="GO:0017004">
    <property type="term" value="P:cytochrome complex assembly"/>
    <property type="evidence" value="ECO:0007669"/>
    <property type="project" value="UniProtKB-KW"/>
</dbReference>
<evidence type="ECO:0000256" key="3">
    <source>
        <dbReference type="ARBA" id="ARBA00023157"/>
    </source>
</evidence>
<dbReference type="InterPro" id="IPR013766">
    <property type="entry name" value="Thioredoxin_domain"/>
</dbReference>
<reference evidence="7 8" key="1">
    <citation type="journal article" date="2016" name="Syst. Appl. Microbiol.">
        <title>Vibrio bivalvicida sp. nov., a novel larval pathogen for bivalve molluscs reared in a hatchery.</title>
        <authorList>
            <person name="Dubert J."/>
            <person name="Romalde J.L."/>
            <person name="Prado S."/>
            <person name="Barja J.L."/>
        </authorList>
    </citation>
    <scope>NUCLEOTIDE SEQUENCE [LARGE SCALE GENOMIC DNA]</scope>
    <source>
        <strain evidence="7 8">605</strain>
    </source>
</reference>
<dbReference type="InterPro" id="IPR017937">
    <property type="entry name" value="Thioredoxin_CS"/>
</dbReference>
<dbReference type="Proteomes" id="UP001569151">
    <property type="component" value="Unassembled WGS sequence"/>
</dbReference>
<dbReference type="AlphaFoldDB" id="A0A177XXV2"/>
<dbReference type="InterPro" id="IPR036249">
    <property type="entry name" value="Thioredoxin-like_sf"/>
</dbReference>
<dbReference type="EMBL" id="JBGOOS010000002">
    <property type="protein sequence ID" value="MEZ8207759.1"/>
    <property type="molecule type" value="Genomic_DNA"/>
</dbReference>
<evidence type="ECO:0000256" key="4">
    <source>
        <dbReference type="ARBA" id="ARBA00023284"/>
    </source>
</evidence>
<dbReference type="CDD" id="cd02966">
    <property type="entry name" value="TlpA_like_family"/>
    <property type="match status" value="1"/>
</dbReference>
<keyword evidence="3" id="KW-1015">Disulfide bond</keyword>
<evidence type="ECO:0000256" key="2">
    <source>
        <dbReference type="ARBA" id="ARBA00022748"/>
    </source>
</evidence>
<comment type="caution">
    <text evidence="7">The sequence shown here is derived from an EMBL/GenBank/DDBJ whole genome shotgun (WGS) entry which is preliminary data.</text>
</comment>
<dbReference type="InterPro" id="IPR000866">
    <property type="entry name" value="AhpC/TSA"/>
</dbReference>
<evidence type="ECO:0000259" key="5">
    <source>
        <dbReference type="PROSITE" id="PS51352"/>
    </source>
</evidence>
<name>A0A177XXV2_9VIBR</name>
<dbReference type="Gene3D" id="3.40.30.10">
    <property type="entry name" value="Glutaredoxin"/>
    <property type="match status" value="1"/>
</dbReference>
<dbReference type="GO" id="GO:0015036">
    <property type="term" value="F:disulfide oxidoreductase activity"/>
    <property type="evidence" value="ECO:0007669"/>
    <property type="project" value="UniProtKB-ARBA"/>
</dbReference>
<accession>A0A177XXV2</accession>
<dbReference type="PANTHER" id="PTHR42852:SF6">
    <property type="entry name" value="THIOL:DISULFIDE INTERCHANGE PROTEIN DSBE"/>
    <property type="match status" value="1"/>
</dbReference>
<evidence type="ECO:0000313" key="9">
    <source>
        <dbReference type="Proteomes" id="UP001569151"/>
    </source>
</evidence>
<dbReference type="GO" id="GO:0016209">
    <property type="term" value="F:antioxidant activity"/>
    <property type="evidence" value="ECO:0007669"/>
    <property type="project" value="InterPro"/>
</dbReference>
<proteinExistence type="predicted"/>
<dbReference type="GO" id="GO:0030313">
    <property type="term" value="C:cell envelope"/>
    <property type="evidence" value="ECO:0007669"/>
    <property type="project" value="UniProtKB-SubCell"/>
</dbReference>
<dbReference type="PANTHER" id="PTHR42852">
    <property type="entry name" value="THIOL:DISULFIDE INTERCHANGE PROTEIN DSBE"/>
    <property type="match status" value="1"/>
</dbReference>
<dbReference type="Proteomes" id="UP000078406">
    <property type="component" value="Unassembled WGS sequence"/>
</dbReference>
<dbReference type="EMBL" id="LLEI02000043">
    <property type="protein sequence ID" value="OAJ93413.1"/>
    <property type="molecule type" value="Genomic_DNA"/>
</dbReference>
<evidence type="ECO:0000313" key="8">
    <source>
        <dbReference type="Proteomes" id="UP000078406"/>
    </source>
</evidence>
<dbReference type="InterPro" id="IPR050553">
    <property type="entry name" value="Thioredoxin_ResA/DsbE_sf"/>
</dbReference>
<dbReference type="PROSITE" id="PS00194">
    <property type="entry name" value="THIOREDOXIN_1"/>
    <property type="match status" value="1"/>
</dbReference>
<reference evidence="6 9" key="2">
    <citation type="submission" date="2024-06" db="EMBL/GenBank/DDBJ databases">
        <authorList>
            <person name="Steensen K."/>
            <person name="Seneca J."/>
            <person name="Bartlau N."/>
            <person name="Yu A.X."/>
            <person name="Polz M.F."/>
        </authorList>
    </citation>
    <scope>NUCLEOTIDE SEQUENCE [LARGE SCALE GENOMIC DNA]</scope>
    <source>
        <strain evidence="6 9">1F146</strain>
    </source>
</reference>
<feature type="domain" description="Thioredoxin" evidence="5">
    <location>
        <begin position="20"/>
        <end position="152"/>
    </location>
</feature>
<keyword evidence="9" id="KW-1185">Reference proteome</keyword>
<dbReference type="SUPFAM" id="SSF52833">
    <property type="entry name" value="Thioredoxin-like"/>
    <property type="match status" value="1"/>
</dbReference>
<keyword evidence="2" id="KW-0201">Cytochrome c-type biogenesis</keyword>